<sequence length="456" mass="48264">MTSIISSPTYDPAKTAVALAEKQTEMLQKSLTAQTKNASTVDAALTRLRNTISSFQTSLGALTGLNKSIFAQSATLSDSTLGSATASPKAQAGTYSFFVEQLATASQMSYRGLMETNGTTGELVVKVGSAEFTVDLAAAARPDGWLLPQDIAAAINSNPDNKSLVTASVIRTGTVYELVLTANATGKSSAISIDTSGLTNSSLKSSNGYELTEGQNAIIRLNSEDGTKIEQSSNTFSIIEGVSMTFTRAQASGSSPVSVTVATDNKATGDNMQAFVDAYNKLKTALDAMLDPGDPSKNIAPSVFAQDAGLLALRDRLVTLLRPAGSASLAGYGVVAQRDGTLSLDKGRLNKQLAADPYGLDKLMGSAELSKPTGIAGALDKFLNVWSNSTNGQLVKRQESNTKLQKTLADRQLRLDNQYNAAYQRYLMQFTQLQVLQNQMTSNSTMFDALFGKDSK</sequence>
<evidence type="ECO:0000256" key="2">
    <source>
        <dbReference type="ARBA" id="ARBA00011255"/>
    </source>
</evidence>
<keyword evidence="9" id="KW-1185">Reference proteome</keyword>
<dbReference type="Pfam" id="PF02465">
    <property type="entry name" value="FliD_N"/>
    <property type="match status" value="1"/>
</dbReference>
<keyword evidence="3" id="KW-0175">Coiled coil</keyword>
<accession>A0A4Y9SX60</accession>
<comment type="function">
    <text evidence="5">Required for morphogenesis and for the elongation of the flagellar filament by facilitating polymerization of the flagellin monomers at the tip of growing filament. Forms a capping structure, which prevents flagellin subunits (transported through the central channel of the flagellum) from leaking out without polymerization at the distal end.</text>
</comment>
<dbReference type="InterPro" id="IPR003481">
    <property type="entry name" value="FliD_N"/>
</dbReference>
<dbReference type="EMBL" id="SPUM01000093">
    <property type="protein sequence ID" value="TFW31416.1"/>
    <property type="molecule type" value="Genomic_DNA"/>
</dbReference>
<dbReference type="GO" id="GO:0009424">
    <property type="term" value="C:bacterial-type flagellum hook"/>
    <property type="evidence" value="ECO:0007669"/>
    <property type="project" value="UniProtKB-UniRule"/>
</dbReference>
<evidence type="ECO:0000313" key="9">
    <source>
        <dbReference type="Proteomes" id="UP000297258"/>
    </source>
</evidence>
<protein>
    <recommendedName>
        <fullName evidence="5">Flagellar hook-associated protein 2</fullName>
        <shortName evidence="5">HAP2</shortName>
    </recommendedName>
    <alternativeName>
        <fullName evidence="5">Flagellar cap protein</fullName>
    </alternativeName>
</protein>
<gene>
    <name evidence="8" type="ORF">E4O92_13900</name>
</gene>
<dbReference type="GO" id="GO:0009421">
    <property type="term" value="C:bacterial-type flagellum filament cap"/>
    <property type="evidence" value="ECO:0007669"/>
    <property type="project" value="InterPro"/>
</dbReference>
<organism evidence="8 9">
    <name type="scientific">Massilia horti</name>
    <dbReference type="NCBI Taxonomy" id="2562153"/>
    <lineage>
        <taxon>Bacteria</taxon>
        <taxon>Pseudomonadati</taxon>
        <taxon>Pseudomonadota</taxon>
        <taxon>Betaproteobacteria</taxon>
        <taxon>Burkholderiales</taxon>
        <taxon>Oxalobacteraceae</taxon>
        <taxon>Telluria group</taxon>
        <taxon>Massilia</taxon>
    </lineage>
</organism>
<comment type="subcellular location">
    <subcellularLocation>
        <location evidence="5">Secreted</location>
    </subcellularLocation>
    <subcellularLocation>
        <location evidence="5">Bacterial flagellum</location>
    </subcellularLocation>
</comment>
<keyword evidence="4 5" id="KW-0975">Bacterial flagellum</keyword>
<dbReference type="AlphaFoldDB" id="A0A4Y9SX60"/>
<dbReference type="InterPro" id="IPR040026">
    <property type="entry name" value="FliD"/>
</dbReference>
<comment type="caution">
    <text evidence="8">The sequence shown here is derived from an EMBL/GenBank/DDBJ whole genome shotgun (WGS) entry which is preliminary data.</text>
</comment>
<dbReference type="OrthoDB" id="9810816at2"/>
<dbReference type="Proteomes" id="UP000297258">
    <property type="component" value="Unassembled WGS sequence"/>
</dbReference>
<evidence type="ECO:0000313" key="8">
    <source>
        <dbReference type="EMBL" id="TFW31416.1"/>
    </source>
</evidence>
<comment type="similarity">
    <text evidence="1 5">Belongs to the FliD family.</text>
</comment>
<dbReference type="Pfam" id="PF07195">
    <property type="entry name" value="FliD_C"/>
    <property type="match status" value="1"/>
</dbReference>
<evidence type="ECO:0000259" key="6">
    <source>
        <dbReference type="Pfam" id="PF02465"/>
    </source>
</evidence>
<dbReference type="RefSeq" id="WP_135190334.1">
    <property type="nucleotide sequence ID" value="NZ_SPUM01000093.1"/>
</dbReference>
<name>A0A4Y9SX60_9BURK</name>
<keyword evidence="5" id="KW-0964">Secreted</keyword>
<dbReference type="PANTHER" id="PTHR30288">
    <property type="entry name" value="FLAGELLAR CAP/ASSEMBLY PROTEIN FLID"/>
    <property type="match status" value="1"/>
</dbReference>
<proteinExistence type="inferred from homology"/>
<dbReference type="GO" id="GO:0005576">
    <property type="term" value="C:extracellular region"/>
    <property type="evidence" value="ECO:0007669"/>
    <property type="project" value="UniProtKB-SubCell"/>
</dbReference>
<feature type="domain" description="Flagellar hook-associated protein 2 C-terminal" evidence="7">
    <location>
        <begin position="214"/>
        <end position="441"/>
    </location>
</feature>
<evidence type="ECO:0000259" key="7">
    <source>
        <dbReference type="Pfam" id="PF07195"/>
    </source>
</evidence>
<evidence type="ECO:0000256" key="4">
    <source>
        <dbReference type="ARBA" id="ARBA00023143"/>
    </source>
</evidence>
<evidence type="ECO:0000256" key="3">
    <source>
        <dbReference type="ARBA" id="ARBA00023054"/>
    </source>
</evidence>
<comment type="subunit">
    <text evidence="2 5">Homopentamer.</text>
</comment>
<dbReference type="PANTHER" id="PTHR30288:SF0">
    <property type="entry name" value="FLAGELLAR HOOK-ASSOCIATED PROTEIN 2"/>
    <property type="match status" value="1"/>
</dbReference>
<feature type="domain" description="Flagellar hook-associated protein 2 N-terminal" evidence="6">
    <location>
        <begin position="16"/>
        <end position="105"/>
    </location>
</feature>
<evidence type="ECO:0000256" key="1">
    <source>
        <dbReference type="ARBA" id="ARBA00009764"/>
    </source>
</evidence>
<dbReference type="GO" id="GO:0007155">
    <property type="term" value="P:cell adhesion"/>
    <property type="evidence" value="ECO:0007669"/>
    <property type="project" value="InterPro"/>
</dbReference>
<dbReference type="InterPro" id="IPR010809">
    <property type="entry name" value="FliD_C"/>
</dbReference>
<reference evidence="8 9" key="1">
    <citation type="submission" date="2019-03" db="EMBL/GenBank/DDBJ databases">
        <title>Draft genome of Massilia hortus sp. nov., a novel bacterial species of the Oxalobacteraceae family.</title>
        <authorList>
            <person name="Peta V."/>
            <person name="Raths R."/>
            <person name="Bucking H."/>
        </authorList>
    </citation>
    <scope>NUCLEOTIDE SEQUENCE [LARGE SCALE GENOMIC DNA]</scope>
    <source>
        <strain evidence="8 9">ONC3</strain>
    </source>
</reference>
<evidence type="ECO:0000256" key="5">
    <source>
        <dbReference type="RuleBase" id="RU362066"/>
    </source>
</evidence>